<dbReference type="PROSITE" id="PS50045">
    <property type="entry name" value="SIGMA54_INTERACT_4"/>
    <property type="match status" value="1"/>
</dbReference>
<dbReference type="InterPro" id="IPR001789">
    <property type="entry name" value="Sig_transdc_resp-reg_receiver"/>
</dbReference>
<dbReference type="SUPFAM" id="SSF52172">
    <property type="entry name" value="CheY-like"/>
    <property type="match status" value="1"/>
</dbReference>
<keyword evidence="3" id="KW-0805">Transcription regulation</keyword>
<evidence type="ECO:0000256" key="1">
    <source>
        <dbReference type="ARBA" id="ARBA00022741"/>
    </source>
</evidence>
<name>A0ABY4T461_9GAMM</name>
<dbReference type="SMART" id="SM00448">
    <property type="entry name" value="REC"/>
    <property type="match status" value="1"/>
</dbReference>
<protein>
    <submittedName>
        <fullName evidence="9">Sigma-54-dependent Fis family transcriptional regulator</fullName>
    </submittedName>
</protein>
<evidence type="ECO:0000256" key="6">
    <source>
        <dbReference type="SAM" id="Coils"/>
    </source>
</evidence>
<dbReference type="PANTHER" id="PTHR32071">
    <property type="entry name" value="TRANSCRIPTIONAL REGULATORY PROTEIN"/>
    <property type="match status" value="1"/>
</dbReference>
<dbReference type="CDD" id="cd00009">
    <property type="entry name" value="AAA"/>
    <property type="match status" value="1"/>
</dbReference>
<dbReference type="Pfam" id="PF00158">
    <property type="entry name" value="Sigma54_activat"/>
    <property type="match status" value="1"/>
</dbReference>
<evidence type="ECO:0000313" key="10">
    <source>
        <dbReference type="Proteomes" id="UP001056681"/>
    </source>
</evidence>
<dbReference type="Proteomes" id="UP001056681">
    <property type="component" value="Chromosome"/>
</dbReference>
<keyword evidence="1" id="KW-0547">Nucleotide-binding</keyword>
<keyword evidence="5" id="KW-0597">Phosphoprotein</keyword>
<reference evidence="9" key="1">
    <citation type="submission" date="2020-10" db="EMBL/GenBank/DDBJ databases">
        <title>Whole-genome sequence of Luteibacter sp. EIF3.</title>
        <authorList>
            <person name="Friedrich I."/>
            <person name="Hertel R."/>
            <person name="Daniel R."/>
        </authorList>
    </citation>
    <scope>NUCLEOTIDE SEQUENCE</scope>
    <source>
        <strain evidence="9">EIF3</strain>
    </source>
</reference>
<feature type="domain" description="Sigma-54 factor interaction" evidence="7">
    <location>
        <begin position="149"/>
        <end position="378"/>
    </location>
</feature>
<dbReference type="PROSITE" id="PS00676">
    <property type="entry name" value="SIGMA54_INTERACT_2"/>
    <property type="match status" value="1"/>
</dbReference>
<feature type="domain" description="Response regulatory" evidence="8">
    <location>
        <begin position="2"/>
        <end position="121"/>
    </location>
</feature>
<dbReference type="SUPFAM" id="SSF52540">
    <property type="entry name" value="P-loop containing nucleoside triphosphate hydrolases"/>
    <property type="match status" value="1"/>
</dbReference>
<dbReference type="SUPFAM" id="SSF46689">
    <property type="entry name" value="Homeodomain-like"/>
    <property type="match status" value="1"/>
</dbReference>
<evidence type="ECO:0000259" key="7">
    <source>
        <dbReference type="PROSITE" id="PS50045"/>
    </source>
</evidence>
<dbReference type="InterPro" id="IPR058031">
    <property type="entry name" value="AAA_lid_NorR"/>
</dbReference>
<keyword evidence="4" id="KW-0804">Transcription</keyword>
<dbReference type="PROSITE" id="PS50110">
    <property type="entry name" value="RESPONSE_REGULATORY"/>
    <property type="match status" value="1"/>
</dbReference>
<dbReference type="Pfam" id="PF25601">
    <property type="entry name" value="AAA_lid_14"/>
    <property type="match status" value="1"/>
</dbReference>
<dbReference type="Gene3D" id="3.40.50.2300">
    <property type="match status" value="1"/>
</dbReference>
<dbReference type="PANTHER" id="PTHR32071:SF57">
    <property type="entry name" value="C4-DICARBOXYLATE TRANSPORT TRANSCRIPTIONAL REGULATORY PROTEIN DCTD"/>
    <property type="match status" value="1"/>
</dbReference>
<dbReference type="InterPro" id="IPR002197">
    <property type="entry name" value="HTH_Fis"/>
</dbReference>
<dbReference type="Pfam" id="PF00072">
    <property type="entry name" value="Response_reg"/>
    <property type="match status" value="1"/>
</dbReference>
<dbReference type="InterPro" id="IPR027417">
    <property type="entry name" value="P-loop_NTPase"/>
</dbReference>
<keyword evidence="2" id="KW-0067">ATP-binding</keyword>
<dbReference type="RefSeq" id="WP_250340218.1">
    <property type="nucleotide sequence ID" value="NZ_CP063231.1"/>
</dbReference>
<accession>A0ABY4T461</accession>
<dbReference type="InterPro" id="IPR003593">
    <property type="entry name" value="AAA+_ATPase"/>
</dbReference>
<dbReference type="Gene3D" id="3.40.50.300">
    <property type="entry name" value="P-loop containing nucleotide triphosphate hydrolases"/>
    <property type="match status" value="1"/>
</dbReference>
<dbReference type="Gene3D" id="1.10.10.60">
    <property type="entry name" value="Homeodomain-like"/>
    <property type="match status" value="1"/>
</dbReference>
<proteinExistence type="predicted"/>
<evidence type="ECO:0000256" key="3">
    <source>
        <dbReference type="ARBA" id="ARBA00023015"/>
    </source>
</evidence>
<sequence length="452" mass="49517">MTILIVDDDSSIVGALRLLLTSEGLASHACASPREAIEAVGRESFDVALVDLNYLDDTTSGKEGLALVRELKAIAPHLPVIAMTGWGTIGVAVEAMREGAVDFLEKPWDNHRLLNVIRTQMRLQATDRRARRLEAENEALREEGGQAGIVWRSPAMGQLLDIATRVARSDMPVLITGENGTGKSLLAHFIHERSSRAEGPFVAVNMGALAETTFESEMFGHTKGAYTDAKADRVGRVELAEGGTLFLDEIANLAMPQQAKILRLLEERVYERLGSSNARHADVRFISATNADLDALIAERSFRQDLLYRLNGVTLHMPALRERREDIPLLADAFLKRARTRYASPATRFSAAAERALLAYAWPGNIREMQHVIERSVLLAQGEAIGDGDLQLGGSLSSGAHDDIDGLTLEEVEDWFIRRTLAQHSGNANLAAKALGISRSALYRRLGRQEPT</sequence>
<dbReference type="InterPro" id="IPR009057">
    <property type="entry name" value="Homeodomain-like_sf"/>
</dbReference>
<keyword evidence="6" id="KW-0175">Coiled coil</keyword>
<gene>
    <name evidence="9" type="ORF">IM816_06305</name>
</gene>
<organism evidence="9 10">
    <name type="scientific">Luteibacter flocculans</name>
    <dbReference type="NCBI Taxonomy" id="2780091"/>
    <lineage>
        <taxon>Bacteria</taxon>
        <taxon>Pseudomonadati</taxon>
        <taxon>Pseudomonadota</taxon>
        <taxon>Gammaproteobacteria</taxon>
        <taxon>Lysobacterales</taxon>
        <taxon>Rhodanobacteraceae</taxon>
        <taxon>Luteibacter</taxon>
    </lineage>
</organism>
<dbReference type="InterPro" id="IPR011006">
    <property type="entry name" value="CheY-like_superfamily"/>
</dbReference>
<keyword evidence="10" id="KW-1185">Reference proteome</keyword>
<evidence type="ECO:0000256" key="4">
    <source>
        <dbReference type="ARBA" id="ARBA00023163"/>
    </source>
</evidence>
<evidence type="ECO:0000313" key="9">
    <source>
        <dbReference type="EMBL" id="URL59702.1"/>
    </source>
</evidence>
<feature type="coiled-coil region" evidence="6">
    <location>
        <begin position="116"/>
        <end position="143"/>
    </location>
</feature>
<dbReference type="EMBL" id="CP063231">
    <property type="protein sequence ID" value="URL59702.1"/>
    <property type="molecule type" value="Genomic_DNA"/>
</dbReference>
<evidence type="ECO:0000256" key="2">
    <source>
        <dbReference type="ARBA" id="ARBA00022840"/>
    </source>
</evidence>
<feature type="modified residue" description="4-aspartylphosphate" evidence="5">
    <location>
        <position position="51"/>
    </location>
</feature>
<dbReference type="InterPro" id="IPR025943">
    <property type="entry name" value="Sigma_54_int_dom_ATP-bd_2"/>
</dbReference>
<evidence type="ECO:0000256" key="5">
    <source>
        <dbReference type="PROSITE-ProRule" id="PRU00169"/>
    </source>
</evidence>
<dbReference type="Gene3D" id="1.10.8.60">
    <property type="match status" value="1"/>
</dbReference>
<dbReference type="Pfam" id="PF02954">
    <property type="entry name" value="HTH_8"/>
    <property type="match status" value="1"/>
</dbReference>
<evidence type="ECO:0000259" key="8">
    <source>
        <dbReference type="PROSITE" id="PS50110"/>
    </source>
</evidence>
<dbReference type="SMART" id="SM00382">
    <property type="entry name" value="AAA"/>
    <property type="match status" value="1"/>
</dbReference>
<dbReference type="InterPro" id="IPR002078">
    <property type="entry name" value="Sigma_54_int"/>
</dbReference>